<dbReference type="EMBL" id="JADAQX010000365">
    <property type="protein sequence ID" value="KAF8820521.1"/>
    <property type="molecule type" value="Genomic_DNA"/>
</dbReference>
<evidence type="ECO:0000313" key="2">
    <source>
        <dbReference type="Proteomes" id="UP000823046"/>
    </source>
</evidence>
<comment type="caution">
    <text evidence="1">The sequence shown here is derived from an EMBL/GenBank/DDBJ whole genome shotgun (WGS) entry which is preliminary data.</text>
</comment>
<protein>
    <submittedName>
        <fullName evidence="1">Mediator complex subunit MED17</fullName>
    </submittedName>
</protein>
<reference evidence="1 2" key="1">
    <citation type="journal article" date="2020" name="bioRxiv">
        <title>Metabolic contributions of an alphaproteobacterial endosymbiont in the apicomplexan Cardiosporidium cionae.</title>
        <authorList>
            <person name="Hunter E.S."/>
            <person name="Paight C.J."/>
            <person name="Lane C.E."/>
        </authorList>
    </citation>
    <scope>NUCLEOTIDE SEQUENCE [LARGE SCALE GENOMIC DNA]</scope>
    <source>
        <strain evidence="1">ESH_2018</strain>
    </source>
</reference>
<name>A0ABQ7J932_9APIC</name>
<evidence type="ECO:0000313" key="1">
    <source>
        <dbReference type="EMBL" id="KAF8820521.1"/>
    </source>
</evidence>
<organism evidence="1 2">
    <name type="scientific">Cardiosporidium cionae</name>
    <dbReference type="NCBI Taxonomy" id="476202"/>
    <lineage>
        <taxon>Eukaryota</taxon>
        <taxon>Sar</taxon>
        <taxon>Alveolata</taxon>
        <taxon>Apicomplexa</taxon>
        <taxon>Aconoidasida</taxon>
        <taxon>Nephromycida</taxon>
        <taxon>Cardiosporidium</taxon>
    </lineage>
</organism>
<dbReference type="Proteomes" id="UP000823046">
    <property type="component" value="Unassembled WGS sequence"/>
</dbReference>
<accession>A0ABQ7J932</accession>
<proteinExistence type="predicted"/>
<keyword evidence="2" id="KW-1185">Reference proteome</keyword>
<gene>
    <name evidence="1" type="primary">MED17</name>
    <name evidence="1" type="ORF">IE077_003091</name>
</gene>
<sequence length="667" mass="73837">MASSEPRDSFEETAGLPAVSVSTPASQLVLPLIPYGSGHFRLLRFLESGHPVWEAAPFDSNVLPEELSEDSLPTPPPDLRQFAEAFSLAVDTAQRLRSLITPSSLQEGSDGQNTYNPSSWIEAIAHRDSARRWLASLLVMIDLLLGTLSQPSKSPFLTLTPARHEIESIPVRASKNGQPDSAWSNSTNTATASHSMQSILVKHKELCIGIAGRCRILTPLINICMDMQTQLHHSMLLHKDFLTILSQLRPHWKLLRRRYAATDFTQNAGNYPYLAEIVVKFFSLPAIGWEIVDNVFLTWPPYPTCSPFIGQYAHLRFGTSNASCLADYCNDISTLQIERPIMQATHVTINFEGLPAHFIENKYQLVISIHPIDLKIISSSQEHSIYGKTNSQAAPVIPETIIHSIAKRVHLQLKAAQLSLIDRATFCVLSSHAQRLSSSAGEMDLESGDICDASATLDHSFKASNNKDAMKSDGFAASFPAESVCCIQSDCSELSFLVKGIKPIECKSKDLEIPTATTPVVNPSAQMSFPIDIVVRIAFIPSKSNSPHHISLDTPSLAEKSNVISSENCEQTNLISNIKHQTNFPRSEVHGVVSNHVLAALEDLALFKLRDMFLDAWKFRSVDLPRQCFDLHPAVFNSSVPQNPGGTILQRFLRWIVPYFRDIAFIP</sequence>